<dbReference type="AlphaFoldDB" id="A0A6H5FYI5"/>
<evidence type="ECO:0000313" key="2">
    <source>
        <dbReference type="Proteomes" id="UP000479000"/>
    </source>
</evidence>
<proteinExistence type="predicted"/>
<name>A0A6H5FYI5_9HEMI</name>
<dbReference type="Proteomes" id="UP000479000">
    <property type="component" value="Unassembled WGS sequence"/>
</dbReference>
<feature type="non-terminal residue" evidence="1">
    <location>
        <position position="141"/>
    </location>
</feature>
<organism evidence="1 2">
    <name type="scientific">Nesidiocoris tenuis</name>
    <dbReference type="NCBI Taxonomy" id="355587"/>
    <lineage>
        <taxon>Eukaryota</taxon>
        <taxon>Metazoa</taxon>
        <taxon>Ecdysozoa</taxon>
        <taxon>Arthropoda</taxon>
        <taxon>Hexapoda</taxon>
        <taxon>Insecta</taxon>
        <taxon>Pterygota</taxon>
        <taxon>Neoptera</taxon>
        <taxon>Paraneoptera</taxon>
        <taxon>Hemiptera</taxon>
        <taxon>Heteroptera</taxon>
        <taxon>Panheteroptera</taxon>
        <taxon>Cimicomorpha</taxon>
        <taxon>Miridae</taxon>
        <taxon>Dicyphina</taxon>
        <taxon>Nesidiocoris</taxon>
    </lineage>
</organism>
<sequence>MDSKTKIWHSSGLTNTFPRLVGTPIRSLLLECQRERPVSITMSYHHKAKTLNCSEVFSLYPSTTPTPAPHHTGPCYVGSFSGMIANEMASQQIDELWDKVAPIVFEFREVEPEKAIKVAHAIREHYMEGKAIKENPAGFTK</sequence>
<protein>
    <submittedName>
        <fullName evidence="1">Uncharacterized protein</fullName>
    </submittedName>
</protein>
<dbReference type="EMBL" id="CADCXU010002868">
    <property type="protein sequence ID" value="CAA9994989.1"/>
    <property type="molecule type" value="Genomic_DNA"/>
</dbReference>
<keyword evidence="2" id="KW-1185">Reference proteome</keyword>
<gene>
    <name evidence="1" type="ORF">NTEN_LOCUS1785</name>
</gene>
<evidence type="ECO:0000313" key="1">
    <source>
        <dbReference type="EMBL" id="CAA9994989.1"/>
    </source>
</evidence>
<reference evidence="1 2" key="1">
    <citation type="submission" date="2020-02" db="EMBL/GenBank/DDBJ databases">
        <authorList>
            <person name="Ferguson B K."/>
        </authorList>
    </citation>
    <scope>NUCLEOTIDE SEQUENCE [LARGE SCALE GENOMIC DNA]</scope>
</reference>
<accession>A0A6H5FYI5</accession>